<dbReference type="SUPFAM" id="SSF47413">
    <property type="entry name" value="lambda repressor-like DNA-binding domains"/>
    <property type="match status" value="1"/>
</dbReference>
<dbReference type="Gene3D" id="1.10.260.40">
    <property type="entry name" value="lambda repressor-like DNA-binding domains"/>
    <property type="match status" value="1"/>
</dbReference>
<reference evidence="3 4" key="1">
    <citation type="journal article" date="2011" name="J. Bacteriol.">
        <title>Genome sequence of Chthoniobacter flavus Ellin428, an aerobic heterotrophic soil bacterium.</title>
        <authorList>
            <person name="Kant R."/>
            <person name="van Passel M.W."/>
            <person name="Palva A."/>
            <person name="Lucas S."/>
            <person name="Lapidus A."/>
            <person name="Glavina Del Rio T."/>
            <person name="Dalin E."/>
            <person name="Tice H."/>
            <person name="Bruce D."/>
            <person name="Goodwin L."/>
            <person name="Pitluck S."/>
            <person name="Larimer F.W."/>
            <person name="Land M.L."/>
            <person name="Hauser L."/>
            <person name="Sangwan P."/>
            <person name="de Vos W.M."/>
            <person name="Janssen P.H."/>
            <person name="Smidt H."/>
        </authorList>
    </citation>
    <scope>NUCLEOTIDE SEQUENCE [LARGE SCALE GENOMIC DNA]</scope>
    <source>
        <strain evidence="3 4">Ellin428</strain>
    </source>
</reference>
<name>B4D5K7_9BACT</name>
<keyword evidence="1" id="KW-0238">DNA-binding</keyword>
<evidence type="ECO:0000313" key="3">
    <source>
        <dbReference type="EMBL" id="EDY18412.1"/>
    </source>
</evidence>
<keyword evidence="4" id="KW-1185">Reference proteome</keyword>
<dbReference type="GO" id="GO:0003677">
    <property type="term" value="F:DNA binding"/>
    <property type="evidence" value="ECO:0007669"/>
    <property type="project" value="UniProtKB-KW"/>
</dbReference>
<dbReference type="CDD" id="cd00093">
    <property type="entry name" value="HTH_XRE"/>
    <property type="match status" value="1"/>
</dbReference>
<evidence type="ECO:0000259" key="2">
    <source>
        <dbReference type="PROSITE" id="PS50943"/>
    </source>
</evidence>
<comment type="caution">
    <text evidence="3">The sequence shown here is derived from an EMBL/GenBank/DDBJ whole genome shotgun (WGS) entry which is preliminary data.</text>
</comment>
<evidence type="ECO:0000256" key="1">
    <source>
        <dbReference type="ARBA" id="ARBA00023125"/>
    </source>
</evidence>
<dbReference type="EMBL" id="ABVL01000013">
    <property type="protein sequence ID" value="EDY18412.1"/>
    <property type="molecule type" value="Genomic_DNA"/>
</dbReference>
<dbReference type="PANTHER" id="PTHR36924">
    <property type="entry name" value="ANTITOXIN HIGA-1"/>
    <property type="match status" value="1"/>
</dbReference>
<dbReference type="PROSITE" id="PS50943">
    <property type="entry name" value="HTH_CROC1"/>
    <property type="match status" value="1"/>
</dbReference>
<feature type="domain" description="HTH cro/C1-type" evidence="2">
    <location>
        <begin position="15"/>
        <end position="69"/>
    </location>
</feature>
<accession>B4D5K7</accession>
<dbReference type="eggNOG" id="COG3093">
    <property type="taxonomic scope" value="Bacteria"/>
</dbReference>
<dbReference type="PANTHER" id="PTHR36924:SF1">
    <property type="entry name" value="ANTITOXIN HIGA-1"/>
    <property type="match status" value="1"/>
</dbReference>
<organism evidence="3 4">
    <name type="scientific">Chthoniobacter flavus Ellin428</name>
    <dbReference type="NCBI Taxonomy" id="497964"/>
    <lineage>
        <taxon>Bacteria</taxon>
        <taxon>Pseudomonadati</taxon>
        <taxon>Verrucomicrobiota</taxon>
        <taxon>Spartobacteria</taxon>
        <taxon>Chthoniobacterales</taxon>
        <taxon>Chthoniobacteraceae</taxon>
        <taxon>Chthoniobacter</taxon>
    </lineage>
</organism>
<dbReference type="Proteomes" id="UP000005824">
    <property type="component" value="Unassembled WGS sequence"/>
</dbReference>
<protein>
    <submittedName>
        <fullName evidence="3">Plasmid maintenance system antidote protein, XRE family</fullName>
    </submittedName>
</protein>
<gene>
    <name evidence="3" type="ORF">CfE428DRAFT_4196</name>
</gene>
<dbReference type="AlphaFoldDB" id="B4D5K7"/>
<dbReference type="SMART" id="SM00530">
    <property type="entry name" value="HTH_XRE"/>
    <property type="match status" value="1"/>
</dbReference>
<dbReference type="InParanoid" id="B4D5K7"/>
<proteinExistence type="predicted"/>
<dbReference type="NCBIfam" id="TIGR02607">
    <property type="entry name" value="antidote_HigA"/>
    <property type="match status" value="1"/>
</dbReference>
<dbReference type="InterPro" id="IPR001387">
    <property type="entry name" value="Cro/C1-type_HTH"/>
</dbReference>
<sequence>MSAKLLKVTPGEILLQEYMKPMGLTQNALARALGVAPRRVNEIIHGKRAITLNTSLRLGRYFGQSPRFWLNLQMECDLRNAKPLLAKIAREVHPMVAVGV</sequence>
<dbReference type="InterPro" id="IPR010982">
    <property type="entry name" value="Lambda_DNA-bd_dom_sf"/>
</dbReference>
<dbReference type="Pfam" id="PF01381">
    <property type="entry name" value="HTH_3"/>
    <property type="match status" value="1"/>
</dbReference>
<dbReference type="FunCoup" id="B4D5K7">
    <property type="interactions" value="32"/>
</dbReference>
<dbReference type="InterPro" id="IPR013430">
    <property type="entry name" value="Toxin_antidote_HigA"/>
</dbReference>
<evidence type="ECO:0000313" key="4">
    <source>
        <dbReference type="Proteomes" id="UP000005824"/>
    </source>
</evidence>
<dbReference type="RefSeq" id="WP_006981520.1">
    <property type="nucleotide sequence ID" value="NZ_ABVL01000013.1"/>
</dbReference>